<dbReference type="GO" id="GO:0003700">
    <property type="term" value="F:DNA-binding transcription factor activity"/>
    <property type="evidence" value="ECO:0007669"/>
    <property type="project" value="TreeGrafter"/>
</dbReference>
<dbReference type="InterPro" id="IPR001647">
    <property type="entry name" value="HTH_TetR"/>
</dbReference>
<evidence type="ECO:0000313" key="5">
    <source>
        <dbReference type="Proteomes" id="UP000324678"/>
    </source>
</evidence>
<evidence type="ECO:0000256" key="2">
    <source>
        <dbReference type="PROSITE-ProRule" id="PRU00335"/>
    </source>
</evidence>
<dbReference type="InterPro" id="IPR050109">
    <property type="entry name" value="HTH-type_TetR-like_transc_reg"/>
</dbReference>
<keyword evidence="1 2" id="KW-0238">DNA-binding</keyword>
<dbReference type="PANTHER" id="PTHR30055:SF229">
    <property type="entry name" value="HTH-TYPE TRANSCRIPTIONAL REPRESSOR RV1474C"/>
    <property type="match status" value="1"/>
</dbReference>
<dbReference type="EMBL" id="CP043505">
    <property type="protein sequence ID" value="QEO15261.1"/>
    <property type="molecule type" value="Genomic_DNA"/>
</dbReference>
<protein>
    <submittedName>
        <fullName evidence="4">TetR/AcrR family transcriptional regulator</fullName>
    </submittedName>
</protein>
<dbReference type="KEGG" id="ail:FLP10_13130"/>
<keyword evidence="5" id="KW-1185">Reference proteome</keyword>
<dbReference type="GO" id="GO:0000976">
    <property type="term" value="F:transcription cis-regulatory region binding"/>
    <property type="evidence" value="ECO:0007669"/>
    <property type="project" value="TreeGrafter"/>
</dbReference>
<organism evidence="4 5">
    <name type="scientific">Agromyces intestinalis</name>
    <dbReference type="NCBI Taxonomy" id="2592652"/>
    <lineage>
        <taxon>Bacteria</taxon>
        <taxon>Bacillati</taxon>
        <taxon>Actinomycetota</taxon>
        <taxon>Actinomycetes</taxon>
        <taxon>Micrococcales</taxon>
        <taxon>Microbacteriaceae</taxon>
        <taxon>Agromyces</taxon>
    </lineage>
</organism>
<feature type="DNA-binding region" description="H-T-H motif" evidence="2">
    <location>
        <begin position="33"/>
        <end position="52"/>
    </location>
</feature>
<dbReference type="Pfam" id="PF00440">
    <property type="entry name" value="TetR_N"/>
    <property type="match status" value="1"/>
</dbReference>
<dbReference type="PRINTS" id="PR00455">
    <property type="entry name" value="HTHTETR"/>
</dbReference>
<dbReference type="OrthoDB" id="5242390at2"/>
<dbReference type="PROSITE" id="PS01081">
    <property type="entry name" value="HTH_TETR_1"/>
    <property type="match status" value="1"/>
</dbReference>
<dbReference type="RefSeq" id="WP_149161275.1">
    <property type="nucleotide sequence ID" value="NZ_CP043505.1"/>
</dbReference>
<dbReference type="InterPro" id="IPR009057">
    <property type="entry name" value="Homeodomain-like_sf"/>
</dbReference>
<evidence type="ECO:0000259" key="3">
    <source>
        <dbReference type="PROSITE" id="PS50977"/>
    </source>
</evidence>
<proteinExistence type="predicted"/>
<dbReference type="AlphaFoldDB" id="A0A5C1YH05"/>
<gene>
    <name evidence="4" type="ORF">FLP10_13130</name>
</gene>
<sequence>MPKVTDAYRSARRDEIIDAAVHCFAERGYSRTSMADVIAASGLSAGAIYGHFAGKQELFVATAARVLEARMLELDERRGGGEPLSPADVLITMVTGMGHEPFLAMIPQLWGEAVIDPEIRMIVGRVLARVRSTVADQLAAWGVEHPDRIDGDPETWGAHLAQVALGLATGYILQRALIDGFDEEAYFAGVRELLPH</sequence>
<evidence type="ECO:0000313" key="4">
    <source>
        <dbReference type="EMBL" id="QEO15261.1"/>
    </source>
</evidence>
<dbReference type="PROSITE" id="PS50977">
    <property type="entry name" value="HTH_TETR_2"/>
    <property type="match status" value="1"/>
</dbReference>
<name>A0A5C1YH05_9MICO</name>
<feature type="domain" description="HTH tetR-type" evidence="3">
    <location>
        <begin position="10"/>
        <end position="70"/>
    </location>
</feature>
<reference evidence="4 5" key="1">
    <citation type="submission" date="2019-09" db="EMBL/GenBank/DDBJ databases">
        <title>Genome sequencing of strain KACC 19306.</title>
        <authorList>
            <person name="Heo J."/>
            <person name="Kim S.-J."/>
            <person name="Kim J.-S."/>
            <person name="Hong S.-B."/>
            <person name="Kwon S.-W."/>
        </authorList>
    </citation>
    <scope>NUCLEOTIDE SEQUENCE [LARGE SCALE GENOMIC DNA]</scope>
    <source>
        <strain evidence="4 5">KACC 19306</strain>
    </source>
</reference>
<dbReference type="SUPFAM" id="SSF46689">
    <property type="entry name" value="Homeodomain-like"/>
    <property type="match status" value="1"/>
</dbReference>
<dbReference type="Gene3D" id="1.10.357.10">
    <property type="entry name" value="Tetracycline Repressor, domain 2"/>
    <property type="match status" value="1"/>
</dbReference>
<dbReference type="InterPro" id="IPR023772">
    <property type="entry name" value="DNA-bd_HTH_TetR-type_CS"/>
</dbReference>
<accession>A0A5C1YH05</accession>
<dbReference type="PANTHER" id="PTHR30055">
    <property type="entry name" value="HTH-TYPE TRANSCRIPTIONAL REGULATOR RUTR"/>
    <property type="match status" value="1"/>
</dbReference>
<dbReference type="Proteomes" id="UP000324678">
    <property type="component" value="Chromosome"/>
</dbReference>
<evidence type="ECO:0000256" key="1">
    <source>
        <dbReference type="ARBA" id="ARBA00023125"/>
    </source>
</evidence>